<organism evidence="2 3">
    <name type="scientific">Laceyella putida</name>
    <dbReference type="NCBI Taxonomy" id="110101"/>
    <lineage>
        <taxon>Bacteria</taxon>
        <taxon>Bacillati</taxon>
        <taxon>Bacillota</taxon>
        <taxon>Bacilli</taxon>
        <taxon>Bacillales</taxon>
        <taxon>Thermoactinomycetaceae</taxon>
        <taxon>Laceyella</taxon>
    </lineage>
</organism>
<name>A0ABW2RFK8_9BACL</name>
<evidence type="ECO:0000313" key="2">
    <source>
        <dbReference type="EMBL" id="MFC7439754.1"/>
    </source>
</evidence>
<dbReference type="Proteomes" id="UP001596500">
    <property type="component" value="Unassembled WGS sequence"/>
</dbReference>
<reference evidence="3" key="1">
    <citation type="journal article" date="2019" name="Int. J. Syst. Evol. Microbiol.">
        <title>The Global Catalogue of Microorganisms (GCM) 10K type strain sequencing project: providing services to taxonomists for standard genome sequencing and annotation.</title>
        <authorList>
            <consortium name="The Broad Institute Genomics Platform"/>
            <consortium name="The Broad Institute Genome Sequencing Center for Infectious Disease"/>
            <person name="Wu L."/>
            <person name="Ma J."/>
        </authorList>
    </citation>
    <scope>NUCLEOTIDE SEQUENCE [LARGE SCALE GENOMIC DNA]</scope>
    <source>
        <strain evidence="3">CGMCC 1.12942</strain>
    </source>
</reference>
<evidence type="ECO:0000313" key="3">
    <source>
        <dbReference type="Proteomes" id="UP001596500"/>
    </source>
</evidence>
<proteinExistence type="predicted"/>
<keyword evidence="1" id="KW-0812">Transmembrane</keyword>
<keyword evidence="1" id="KW-0472">Membrane</keyword>
<comment type="caution">
    <text evidence="2">The sequence shown here is derived from an EMBL/GenBank/DDBJ whole genome shotgun (WGS) entry which is preliminary data.</text>
</comment>
<gene>
    <name evidence="2" type="ORF">ACFQNG_01055</name>
</gene>
<dbReference type="RefSeq" id="WP_379862938.1">
    <property type="nucleotide sequence ID" value="NZ_JBHTBW010000004.1"/>
</dbReference>
<keyword evidence="3" id="KW-1185">Reference proteome</keyword>
<evidence type="ECO:0000256" key="1">
    <source>
        <dbReference type="SAM" id="Phobius"/>
    </source>
</evidence>
<evidence type="ECO:0008006" key="4">
    <source>
        <dbReference type="Google" id="ProtNLM"/>
    </source>
</evidence>
<keyword evidence="1" id="KW-1133">Transmembrane helix</keyword>
<protein>
    <recommendedName>
        <fullName evidence="4">DUF1328 domain-containing protein</fullName>
    </recommendedName>
</protein>
<accession>A0ABW2RFK8</accession>
<dbReference type="EMBL" id="JBHTBW010000004">
    <property type="protein sequence ID" value="MFC7439754.1"/>
    <property type="molecule type" value="Genomic_DNA"/>
</dbReference>
<feature type="transmembrane region" description="Helical" evidence="1">
    <location>
        <begin position="30"/>
        <end position="48"/>
    </location>
</feature>
<sequence length="62" mass="6856">MNLKSVFILLFTLLALGVVAASVSNSSIRLVAIIVIYLISFVLQGATIRLEKNQERKQHEEG</sequence>